<dbReference type="CDD" id="cd00143">
    <property type="entry name" value="PP2Cc"/>
    <property type="match status" value="1"/>
</dbReference>
<accession>A0A8R1HZL9</accession>
<evidence type="ECO:0000256" key="2">
    <source>
        <dbReference type="ARBA" id="ARBA00006702"/>
    </source>
</evidence>
<evidence type="ECO:0000259" key="11">
    <source>
        <dbReference type="PROSITE" id="PS51746"/>
    </source>
</evidence>
<comment type="cofactor">
    <cofactor evidence="1">
        <name>Mn(2+)</name>
        <dbReference type="ChEBI" id="CHEBI:29035"/>
    </cofactor>
</comment>
<evidence type="ECO:0000256" key="6">
    <source>
        <dbReference type="ARBA" id="ARBA00022842"/>
    </source>
</evidence>
<keyword evidence="13" id="KW-1185">Reference proteome</keyword>
<dbReference type="InterPro" id="IPR000222">
    <property type="entry name" value="PP2C_BS"/>
</dbReference>
<feature type="domain" description="PPM-type phosphatase" evidence="11">
    <location>
        <begin position="23"/>
        <end position="382"/>
    </location>
</feature>
<dbReference type="SMART" id="SM00332">
    <property type="entry name" value="PP2Cc"/>
    <property type="match status" value="1"/>
</dbReference>
<evidence type="ECO:0000256" key="5">
    <source>
        <dbReference type="ARBA" id="ARBA00022801"/>
    </source>
</evidence>
<dbReference type="PANTHER" id="PTHR13832:SF803">
    <property type="entry name" value="PROTEIN PHOSPHATASE 1G"/>
    <property type="match status" value="1"/>
</dbReference>
<dbReference type="InterPro" id="IPR036457">
    <property type="entry name" value="PPM-type-like_dom_sf"/>
</dbReference>
<feature type="region of interest" description="Disordered" evidence="10">
    <location>
        <begin position="119"/>
        <end position="138"/>
    </location>
</feature>
<evidence type="ECO:0000256" key="3">
    <source>
        <dbReference type="ARBA" id="ARBA00013081"/>
    </source>
</evidence>
<dbReference type="GO" id="GO:0004722">
    <property type="term" value="F:protein serine/threonine phosphatase activity"/>
    <property type="evidence" value="ECO:0007669"/>
    <property type="project" value="UniProtKB-EC"/>
</dbReference>
<keyword evidence="7 9" id="KW-0904">Protein phosphatase</keyword>
<evidence type="ECO:0000313" key="13">
    <source>
        <dbReference type="Proteomes" id="UP000005237"/>
    </source>
</evidence>
<dbReference type="PROSITE" id="PS01032">
    <property type="entry name" value="PPM_1"/>
    <property type="match status" value="1"/>
</dbReference>
<dbReference type="Proteomes" id="UP000005237">
    <property type="component" value="Unassembled WGS sequence"/>
</dbReference>
<dbReference type="InterPro" id="IPR001932">
    <property type="entry name" value="PPM-type_phosphatase-like_dom"/>
</dbReference>
<evidence type="ECO:0000256" key="8">
    <source>
        <dbReference type="ARBA" id="ARBA00023211"/>
    </source>
</evidence>
<proteinExistence type="inferred from homology"/>
<evidence type="ECO:0000256" key="7">
    <source>
        <dbReference type="ARBA" id="ARBA00022912"/>
    </source>
</evidence>
<dbReference type="EC" id="3.1.3.16" evidence="3"/>
<keyword evidence="8" id="KW-0464">Manganese</keyword>
<dbReference type="AlphaFoldDB" id="A0A8R1HZL9"/>
<evidence type="ECO:0000313" key="12">
    <source>
        <dbReference type="EnsemblMetazoa" id="CJA11204.1"/>
    </source>
</evidence>
<comment type="similarity">
    <text evidence="2 9">Belongs to the PP2C family.</text>
</comment>
<evidence type="ECO:0000256" key="4">
    <source>
        <dbReference type="ARBA" id="ARBA00022723"/>
    </source>
</evidence>
<keyword evidence="4" id="KW-0479">Metal-binding</keyword>
<evidence type="ECO:0000256" key="10">
    <source>
        <dbReference type="SAM" id="MobiDB-lite"/>
    </source>
</evidence>
<dbReference type="PANTHER" id="PTHR13832">
    <property type="entry name" value="PROTEIN PHOSPHATASE 2C"/>
    <property type="match status" value="1"/>
</dbReference>
<dbReference type="SUPFAM" id="SSF81606">
    <property type="entry name" value="PP2C-like"/>
    <property type="match status" value="1"/>
</dbReference>
<dbReference type="Pfam" id="PF00481">
    <property type="entry name" value="PP2C"/>
    <property type="match status" value="2"/>
</dbReference>
<reference evidence="13" key="1">
    <citation type="submission" date="2010-08" db="EMBL/GenBank/DDBJ databases">
        <authorList>
            <consortium name="Caenorhabditis japonica Sequencing Consortium"/>
            <person name="Wilson R.K."/>
        </authorList>
    </citation>
    <scope>NUCLEOTIDE SEQUENCE [LARGE SCALE GENOMIC DNA]</scope>
    <source>
        <strain evidence="13">DF5081</strain>
    </source>
</reference>
<name>A0A8R1HZL9_CAEJA</name>
<feature type="compositionally biased region" description="Acidic residues" evidence="10">
    <location>
        <begin position="243"/>
        <end position="273"/>
    </location>
</feature>
<dbReference type="EnsemblMetazoa" id="CJA11204.1">
    <property type="protein sequence ID" value="CJA11204.1"/>
    <property type="gene ID" value="WBGene00130408"/>
</dbReference>
<dbReference type="InterPro" id="IPR015655">
    <property type="entry name" value="PP2C"/>
</dbReference>
<keyword evidence="5 9" id="KW-0378">Hydrolase</keyword>
<organism evidence="12 13">
    <name type="scientific">Caenorhabditis japonica</name>
    <dbReference type="NCBI Taxonomy" id="281687"/>
    <lineage>
        <taxon>Eukaryota</taxon>
        <taxon>Metazoa</taxon>
        <taxon>Ecdysozoa</taxon>
        <taxon>Nematoda</taxon>
        <taxon>Chromadorea</taxon>
        <taxon>Rhabditida</taxon>
        <taxon>Rhabditina</taxon>
        <taxon>Rhabditomorpha</taxon>
        <taxon>Rhabditoidea</taxon>
        <taxon>Rhabditidae</taxon>
        <taxon>Peloderinae</taxon>
        <taxon>Caenorhabditis</taxon>
    </lineage>
</organism>
<reference evidence="12" key="2">
    <citation type="submission" date="2022-06" db="UniProtKB">
        <authorList>
            <consortium name="EnsemblMetazoa"/>
        </authorList>
    </citation>
    <scope>IDENTIFICATION</scope>
    <source>
        <strain evidence="12">DF5081</strain>
    </source>
</reference>
<evidence type="ECO:0000256" key="9">
    <source>
        <dbReference type="RuleBase" id="RU003465"/>
    </source>
</evidence>
<feature type="region of interest" description="Disordered" evidence="10">
    <location>
        <begin position="188"/>
        <end position="275"/>
    </location>
</feature>
<evidence type="ECO:0000256" key="1">
    <source>
        <dbReference type="ARBA" id="ARBA00001936"/>
    </source>
</evidence>
<dbReference type="PROSITE" id="PS51746">
    <property type="entry name" value="PPM_2"/>
    <property type="match status" value="1"/>
</dbReference>
<protein>
    <recommendedName>
        <fullName evidence="3">protein-serine/threonine phosphatase</fullName>
        <ecNumber evidence="3">3.1.3.16</ecNumber>
    </recommendedName>
</protein>
<dbReference type="GO" id="GO:0046872">
    <property type="term" value="F:metal ion binding"/>
    <property type="evidence" value="ECO:0007669"/>
    <property type="project" value="UniProtKB-KW"/>
</dbReference>
<sequence>MGAYLNRPVVEKEREEGTGSGFTYACTTMQGWRANQEDAHNCVVDLHDGWHMFAVYDGHGGTEVSKFTSAKLPGFLKDRKFWEATQIEECLQNAFVDFDDFIRSEDSMKELKEIANIGKKKRDENDSEDEADRINTIEESSMPLAELIQRYGAGEGGRSLVMMMMMKEEEEEEGEGDEQGEGDIEKVKEEKEEEGENDKKKVQKRCSKSPILSEAKKSKSSEEADKKTEEAQGSTSDTVADGSADEEESDQEFVADEEQDDEEQSDEEIEETDLSNIVLGGCGAETPGEDSGTTACVCLVGKDKIVVANAGDSRAVLCRAGKAIDLSVDHKPEDTVEKDRIHAAGGAIEDGRVNGGLNLSRAFGDHAYKKNQGIALKDQMIT</sequence>
<dbReference type="Gene3D" id="3.60.40.10">
    <property type="entry name" value="PPM-type phosphatase domain"/>
    <property type="match status" value="2"/>
</dbReference>
<keyword evidence="6" id="KW-0460">Magnesium</keyword>
<feature type="compositionally biased region" description="Basic and acidic residues" evidence="10">
    <location>
        <begin position="214"/>
        <end position="230"/>
    </location>
</feature>